<sequence>MSTYYRLNPVEERTLLKYLQTHASDVTTSEKK</sequence>
<name>A0A447R1H5_SALER</name>
<evidence type="ECO:0000313" key="2">
    <source>
        <dbReference type="Proteomes" id="UP000275676"/>
    </source>
</evidence>
<accession>A0A447R1H5</accession>
<organism evidence="1 2">
    <name type="scientific">Salmonella enterica subsp. arizonae</name>
    <dbReference type="NCBI Taxonomy" id="59203"/>
    <lineage>
        <taxon>Bacteria</taxon>
        <taxon>Pseudomonadati</taxon>
        <taxon>Pseudomonadota</taxon>
        <taxon>Gammaproteobacteria</taxon>
        <taxon>Enterobacterales</taxon>
        <taxon>Enterobacteriaceae</taxon>
        <taxon>Salmonella</taxon>
    </lineage>
</organism>
<gene>
    <name evidence="1" type="primary">torC2_3</name>
    <name evidence="1" type="ORF">NCTC10047_02050</name>
</gene>
<dbReference type="AlphaFoldDB" id="A0A447R1H5"/>
<evidence type="ECO:0000313" key="1">
    <source>
        <dbReference type="EMBL" id="VEA76186.1"/>
    </source>
</evidence>
<proteinExistence type="predicted"/>
<dbReference type="EMBL" id="LR134156">
    <property type="protein sequence ID" value="VEA76186.1"/>
    <property type="molecule type" value="Genomic_DNA"/>
</dbReference>
<dbReference type="Proteomes" id="UP000275676">
    <property type="component" value="Chromosome"/>
</dbReference>
<reference evidence="1 2" key="1">
    <citation type="submission" date="2018-12" db="EMBL/GenBank/DDBJ databases">
        <authorList>
            <consortium name="Pathogen Informatics"/>
        </authorList>
    </citation>
    <scope>NUCLEOTIDE SEQUENCE [LARGE SCALE GENOMIC DNA]</scope>
    <source>
        <strain evidence="1 2">NCTC10047</strain>
    </source>
</reference>
<protein>
    <submittedName>
        <fullName evidence="1">Cytochrome c-type protein</fullName>
    </submittedName>
</protein>